<protein>
    <submittedName>
        <fullName evidence="1">Uncharacterized protein</fullName>
    </submittedName>
</protein>
<sequence>MHVCVCVHYFI</sequence>
<organism evidence="1">
    <name type="scientific">Anguilla anguilla</name>
    <name type="common">European freshwater eel</name>
    <name type="synonym">Muraena anguilla</name>
    <dbReference type="NCBI Taxonomy" id="7936"/>
    <lineage>
        <taxon>Eukaryota</taxon>
        <taxon>Metazoa</taxon>
        <taxon>Chordata</taxon>
        <taxon>Craniata</taxon>
        <taxon>Vertebrata</taxon>
        <taxon>Euteleostomi</taxon>
        <taxon>Actinopterygii</taxon>
        <taxon>Neopterygii</taxon>
        <taxon>Teleostei</taxon>
        <taxon>Anguilliformes</taxon>
        <taxon>Anguillidae</taxon>
        <taxon>Anguilla</taxon>
    </lineage>
</organism>
<name>A0A0E9UWB0_ANGAN</name>
<reference evidence="1" key="1">
    <citation type="submission" date="2014-11" db="EMBL/GenBank/DDBJ databases">
        <authorList>
            <person name="Amaro Gonzalez C."/>
        </authorList>
    </citation>
    <scope>NUCLEOTIDE SEQUENCE</scope>
</reference>
<dbReference type="EMBL" id="GBXM01039107">
    <property type="protein sequence ID" value="JAH69470.1"/>
    <property type="molecule type" value="Transcribed_RNA"/>
</dbReference>
<evidence type="ECO:0000313" key="1">
    <source>
        <dbReference type="EMBL" id="JAH69470.1"/>
    </source>
</evidence>
<accession>A0A0E9UWB0</accession>
<reference evidence="1" key="2">
    <citation type="journal article" date="2015" name="Fish Shellfish Immunol.">
        <title>Early steps in the European eel (Anguilla anguilla)-Vibrio vulnificus interaction in the gills: Role of the RtxA13 toxin.</title>
        <authorList>
            <person name="Callol A."/>
            <person name="Pajuelo D."/>
            <person name="Ebbesson L."/>
            <person name="Teles M."/>
            <person name="MacKenzie S."/>
            <person name="Amaro C."/>
        </authorList>
    </citation>
    <scope>NUCLEOTIDE SEQUENCE</scope>
</reference>
<proteinExistence type="predicted"/>